<feature type="signal peptide" evidence="1">
    <location>
        <begin position="1"/>
        <end position="22"/>
    </location>
</feature>
<keyword evidence="1" id="KW-0732">Signal</keyword>
<accession>A0A9D2GX98</accession>
<proteinExistence type="predicted"/>
<sequence length="382" mass="44014">MKFLNKVIYGLLLLCISCTLNAQTVKQIEVAGNAPYVDHISLIPGTTDMDLLVKISFNEPNNSLTVHLISYRKLFAFQSDVRYSQVVRHHKLRPNKLPYVVESDEKAIYKMTKALRKSIKPKRKHVFNQWIAYEGLQPQPTEYKMVNDYIEQTFDILHEVADVSITLRDLLVMNEQDSRKKTRYDLFFQTDLNRKYNISIKRDPCFGKEEAIQESATQVESIKAGYTLLNQKFGQNSNQNTPESAKIFNEMKALLMKQFPRKEGNNACPDIQANIEAYNQYVDAIEKMQCKFQVLKKKGSTALDLSADYILTTARKIDNNTNKWLLSTDNIEKADLETSCNQAISLIETHVKQATHISQSQQDALNIFNQAKVYFRKTCTKE</sequence>
<protein>
    <recommendedName>
        <fullName evidence="4">DUF3868 domain-containing protein</fullName>
    </recommendedName>
</protein>
<reference evidence="2" key="2">
    <citation type="submission" date="2021-04" db="EMBL/GenBank/DDBJ databases">
        <authorList>
            <person name="Gilroy R."/>
        </authorList>
    </citation>
    <scope>NUCLEOTIDE SEQUENCE</scope>
    <source>
        <strain evidence="2">CHK118-2852</strain>
    </source>
</reference>
<evidence type="ECO:0000313" key="2">
    <source>
        <dbReference type="EMBL" id="HIZ90894.1"/>
    </source>
</evidence>
<comment type="caution">
    <text evidence="2">The sequence shown here is derived from an EMBL/GenBank/DDBJ whole genome shotgun (WGS) entry which is preliminary data.</text>
</comment>
<evidence type="ECO:0008006" key="4">
    <source>
        <dbReference type="Google" id="ProtNLM"/>
    </source>
</evidence>
<dbReference type="AlphaFoldDB" id="A0A9D2GX98"/>
<reference evidence="2" key="1">
    <citation type="journal article" date="2021" name="PeerJ">
        <title>Extensive microbial diversity within the chicken gut microbiome revealed by metagenomics and culture.</title>
        <authorList>
            <person name="Gilroy R."/>
            <person name="Ravi A."/>
            <person name="Getino M."/>
            <person name="Pursley I."/>
            <person name="Horton D.L."/>
            <person name="Alikhan N.F."/>
            <person name="Baker D."/>
            <person name="Gharbi K."/>
            <person name="Hall N."/>
            <person name="Watson M."/>
            <person name="Adriaenssens E.M."/>
            <person name="Foster-Nyarko E."/>
            <person name="Jarju S."/>
            <person name="Secka A."/>
            <person name="Antonio M."/>
            <person name="Oren A."/>
            <person name="Chaudhuri R.R."/>
            <person name="La Ragione R."/>
            <person name="Hildebrand F."/>
            <person name="Pallen M.J."/>
        </authorList>
    </citation>
    <scope>NUCLEOTIDE SEQUENCE</scope>
    <source>
        <strain evidence="2">CHK118-2852</strain>
    </source>
</reference>
<name>A0A9D2GX98_9BACE</name>
<evidence type="ECO:0000313" key="3">
    <source>
        <dbReference type="Proteomes" id="UP000824108"/>
    </source>
</evidence>
<feature type="chain" id="PRO_5039171295" description="DUF3868 domain-containing protein" evidence="1">
    <location>
        <begin position="23"/>
        <end position="382"/>
    </location>
</feature>
<dbReference type="EMBL" id="DXAV01000019">
    <property type="protein sequence ID" value="HIZ90894.1"/>
    <property type="molecule type" value="Genomic_DNA"/>
</dbReference>
<dbReference type="Proteomes" id="UP000824108">
    <property type="component" value="Unassembled WGS sequence"/>
</dbReference>
<evidence type="ECO:0000256" key="1">
    <source>
        <dbReference type="SAM" id="SignalP"/>
    </source>
</evidence>
<organism evidence="2 3">
    <name type="scientific">Candidatus Bacteroides merdavium</name>
    <dbReference type="NCBI Taxonomy" id="2838472"/>
    <lineage>
        <taxon>Bacteria</taxon>
        <taxon>Pseudomonadati</taxon>
        <taxon>Bacteroidota</taxon>
        <taxon>Bacteroidia</taxon>
        <taxon>Bacteroidales</taxon>
        <taxon>Bacteroidaceae</taxon>
        <taxon>Bacteroides</taxon>
    </lineage>
</organism>
<gene>
    <name evidence="2" type="ORF">H9807_02035</name>
</gene>